<evidence type="ECO:0008006" key="4">
    <source>
        <dbReference type="Google" id="ProtNLM"/>
    </source>
</evidence>
<dbReference type="OrthoDB" id="2407417at2759"/>
<accession>A0A9P6Q5S4</accession>
<feature type="region of interest" description="Disordered" evidence="1">
    <location>
        <begin position="697"/>
        <end position="717"/>
    </location>
</feature>
<dbReference type="InterPro" id="IPR032675">
    <property type="entry name" value="LRR_dom_sf"/>
</dbReference>
<organism evidence="2 3">
    <name type="scientific">Actinomortierella ambigua</name>
    <dbReference type="NCBI Taxonomy" id="1343610"/>
    <lineage>
        <taxon>Eukaryota</taxon>
        <taxon>Fungi</taxon>
        <taxon>Fungi incertae sedis</taxon>
        <taxon>Mucoromycota</taxon>
        <taxon>Mortierellomycotina</taxon>
        <taxon>Mortierellomycetes</taxon>
        <taxon>Mortierellales</taxon>
        <taxon>Mortierellaceae</taxon>
        <taxon>Actinomortierella</taxon>
    </lineage>
</organism>
<feature type="compositionally biased region" description="Low complexity" evidence="1">
    <location>
        <begin position="104"/>
        <end position="114"/>
    </location>
</feature>
<dbReference type="Gene3D" id="3.80.10.10">
    <property type="entry name" value="Ribonuclease Inhibitor"/>
    <property type="match status" value="1"/>
</dbReference>
<feature type="compositionally biased region" description="Low complexity" evidence="1">
    <location>
        <begin position="353"/>
        <end position="371"/>
    </location>
</feature>
<feature type="region of interest" description="Disordered" evidence="1">
    <location>
        <begin position="212"/>
        <end position="310"/>
    </location>
</feature>
<name>A0A9P6Q5S4_9FUNG</name>
<feature type="region of interest" description="Disordered" evidence="1">
    <location>
        <begin position="519"/>
        <end position="538"/>
    </location>
</feature>
<dbReference type="EMBL" id="JAAAJB010000292">
    <property type="protein sequence ID" value="KAG0259237.1"/>
    <property type="molecule type" value="Genomic_DNA"/>
</dbReference>
<reference evidence="2" key="1">
    <citation type="journal article" date="2020" name="Fungal Divers.">
        <title>Resolving the Mortierellaceae phylogeny through synthesis of multi-gene phylogenetics and phylogenomics.</title>
        <authorList>
            <person name="Vandepol N."/>
            <person name="Liber J."/>
            <person name="Desiro A."/>
            <person name="Na H."/>
            <person name="Kennedy M."/>
            <person name="Barry K."/>
            <person name="Grigoriev I.V."/>
            <person name="Miller A.N."/>
            <person name="O'Donnell K."/>
            <person name="Stajich J.E."/>
            <person name="Bonito G."/>
        </authorList>
    </citation>
    <scope>NUCLEOTIDE SEQUENCE</scope>
    <source>
        <strain evidence="2">BC1065</strain>
    </source>
</reference>
<feature type="compositionally biased region" description="Basic residues" evidence="1">
    <location>
        <begin position="15"/>
        <end position="28"/>
    </location>
</feature>
<protein>
    <recommendedName>
        <fullName evidence="4">F-box domain-containing protein</fullName>
    </recommendedName>
</protein>
<feature type="compositionally biased region" description="Low complexity" evidence="1">
    <location>
        <begin position="270"/>
        <end position="307"/>
    </location>
</feature>
<keyword evidence="3" id="KW-1185">Reference proteome</keyword>
<feature type="compositionally biased region" description="Polar residues" evidence="1">
    <location>
        <begin position="334"/>
        <end position="346"/>
    </location>
</feature>
<feature type="region of interest" description="Disordered" evidence="1">
    <location>
        <begin position="1"/>
        <end position="30"/>
    </location>
</feature>
<feature type="compositionally biased region" description="Basic and acidic residues" evidence="1">
    <location>
        <begin position="238"/>
        <end position="260"/>
    </location>
</feature>
<feature type="compositionally biased region" description="Low complexity" evidence="1">
    <location>
        <begin position="705"/>
        <end position="717"/>
    </location>
</feature>
<dbReference type="InterPro" id="IPR006553">
    <property type="entry name" value="Leu-rich_rpt_Cys-con_subtyp"/>
</dbReference>
<feature type="region of interest" description="Disordered" evidence="1">
    <location>
        <begin position="334"/>
        <end position="409"/>
    </location>
</feature>
<feature type="compositionally biased region" description="Low complexity" evidence="1">
    <location>
        <begin position="385"/>
        <end position="399"/>
    </location>
</feature>
<feature type="compositionally biased region" description="Pro residues" evidence="1">
    <location>
        <begin position="85"/>
        <end position="97"/>
    </location>
</feature>
<sequence length="1085" mass="118460">MIFHTTRCSNSPTRRPCRRNSRSSRGRHAERSWCATSWPDRYLVSLKSSSLASVFRPSLRSQRIQIRLSHLRSLRHNKRITPPLSLIPPQQPHPSPCPTKNDETQQQEQQLVDQYQRRQVEHRPQQQAESRCTNITQLPPEILARIFHYVYISPVVIFPFQSGAEETVAASEGDPDDGPGVLGGQESMAVTRTFQCGGSVVCTIEEEHSVIEDDDDDDEGDIPAGGNAPCSFLPQIEGETRGEREGEGKGKGKGEGEDKGALWNDQDCTSRMSSGGSNSGSSSSSGGSSSSSSRSSIVSSSRNSTSSWDDITEGSVDGACLAIGATARVIEGTTNRRTPTLISTPSEHVLQPNNTSDNNTIDNNSDNHNNSVHLTHFEEGYIMDHGNNSSSNGHNTSVTSDRHHNHQQQQQEIYIENDLFTLFHLCLTCRAFYDQAIRLLWRQRTLSTAHELKGFYHTMTQSLALATRPKDSLNQPRQREIEAALRIKSLTLLDMGLFDVSESSTTSPSFVRHSLTDHHDLASGRTNGGGGGHSAHRHLRHRSNSNHFSQHFDPYHLPSDLDGNNISNNLVRWDQDTAAAAASGSKNASPPSSTSAGLSSPGRERASWAPGFSSSYGYDNAFWPSFSSSSSTSTSQWAAAAAVAAGSSSHRTHIRQKTSSIYSDIISPRLLHMVAEYCHALTDLTICIQTSELSLSASPAPGDHSPTTSTTSTASARRQPTITFSFLAGALPSLKRLTLAGVVCDPDQNKTGSELLAFARTIQPLETLNIRSCQGISDETLLVLAERSGTTLKRLDFQGMDFQQTEQLTKVLKGFVAHCPNLASLTLSCMASLDLDESLQAFVDCDSRLKELQILGHDHMVAQQPQPQQQQGMDGEAGAANEQQQQAQDGMQSVTTMCHLSDHVLLGLARLSRLARLTLYCTGMTDLAMIRFLSRAPRLEDLVLHEPTPVMHLPQLHSLTHYLFSHALSGSTSTAPLASMTAAGAEVTPPTPASDVAAPPPGHQPTDQPNNAVIPFEYTSASFLYLILSRRFRRCLSSLFIKISIETAQDWISQPVFQAAGLASCLYQYQNAHSGEPAVVLIWKP</sequence>
<dbReference type="SMART" id="SM00367">
    <property type="entry name" value="LRR_CC"/>
    <property type="match status" value="3"/>
</dbReference>
<dbReference type="Proteomes" id="UP000807716">
    <property type="component" value="Unassembled WGS sequence"/>
</dbReference>
<feature type="compositionally biased region" description="Low complexity" evidence="1">
    <location>
        <begin position="863"/>
        <end position="888"/>
    </location>
</feature>
<feature type="region of interest" description="Disordered" evidence="1">
    <location>
        <begin position="581"/>
        <end position="604"/>
    </location>
</feature>
<gene>
    <name evidence="2" type="ORF">DFQ27_004188</name>
</gene>
<dbReference type="AlphaFoldDB" id="A0A9P6Q5S4"/>
<evidence type="ECO:0000313" key="2">
    <source>
        <dbReference type="EMBL" id="KAG0259237.1"/>
    </source>
</evidence>
<dbReference type="SUPFAM" id="SSF52047">
    <property type="entry name" value="RNI-like"/>
    <property type="match status" value="1"/>
</dbReference>
<feature type="compositionally biased region" description="Low complexity" evidence="1">
    <location>
        <begin position="581"/>
        <end position="601"/>
    </location>
</feature>
<comment type="caution">
    <text evidence="2">The sequence shown here is derived from an EMBL/GenBank/DDBJ whole genome shotgun (WGS) entry which is preliminary data.</text>
</comment>
<evidence type="ECO:0000256" key="1">
    <source>
        <dbReference type="SAM" id="MobiDB-lite"/>
    </source>
</evidence>
<feature type="compositionally biased region" description="Basic and acidic residues" evidence="1">
    <location>
        <begin position="115"/>
        <end position="124"/>
    </location>
</feature>
<feature type="region of interest" description="Disordered" evidence="1">
    <location>
        <begin position="81"/>
        <end position="132"/>
    </location>
</feature>
<evidence type="ECO:0000313" key="3">
    <source>
        <dbReference type="Proteomes" id="UP000807716"/>
    </source>
</evidence>
<feature type="compositionally biased region" description="Acidic residues" evidence="1">
    <location>
        <begin position="212"/>
        <end position="221"/>
    </location>
</feature>
<feature type="region of interest" description="Disordered" evidence="1">
    <location>
        <begin position="981"/>
        <end position="1008"/>
    </location>
</feature>
<proteinExistence type="predicted"/>
<feature type="region of interest" description="Disordered" evidence="1">
    <location>
        <begin position="863"/>
        <end position="890"/>
    </location>
</feature>